<reference evidence="1 2" key="1">
    <citation type="journal article" date="2023" name="Plants (Basel)">
        <title>Bridging the Gap: Combining Genomics and Transcriptomics Approaches to Understand Stylosanthes scabra, an Orphan Legume from the Brazilian Caatinga.</title>
        <authorList>
            <person name="Ferreira-Neto J.R.C."/>
            <person name="da Silva M.D."/>
            <person name="Binneck E."/>
            <person name="de Melo N.F."/>
            <person name="da Silva R.H."/>
            <person name="de Melo A.L.T.M."/>
            <person name="Pandolfi V."/>
            <person name="Bustamante F.O."/>
            <person name="Brasileiro-Vidal A.C."/>
            <person name="Benko-Iseppon A.M."/>
        </authorList>
    </citation>
    <scope>NUCLEOTIDE SEQUENCE [LARGE SCALE GENOMIC DNA]</scope>
    <source>
        <tissue evidence="1">Leaves</tissue>
    </source>
</reference>
<evidence type="ECO:0000313" key="2">
    <source>
        <dbReference type="Proteomes" id="UP001341840"/>
    </source>
</evidence>
<sequence length="142" mass="15423">MQHSSLHSLNLSRRLTLPQSLTLKPCLHSFSRVSSATVHACVGDDADVPSSLRSSSLSGARQRTSLRLLSRRIDEGRRLLFSGEATNRQLVSETVTTLICSALSACDRLTATTVSPLCSSSGDNLTAQKQRRRLEESVITQA</sequence>
<gene>
    <name evidence="1" type="ORF">PIB30_078112</name>
</gene>
<protein>
    <submittedName>
        <fullName evidence="1">Uncharacterized protein</fullName>
    </submittedName>
</protein>
<dbReference type="EMBL" id="JASCZI010242725">
    <property type="protein sequence ID" value="MED6211912.1"/>
    <property type="molecule type" value="Genomic_DNA"/>
</dbReference>
<evidence type="ECO:0000313" key="1">
    <source>
        <dbReference type="EMBL" id="MED6211912.1"/>
    </source>
</evidence>
<organism evidence="1 2">
    <name type="scientific">Stylosanthes scabra</name>
    <dbReference type="NCBI Taxonomy" id="79078"/>
    <lineage>
        <taxon>Eukaryota</taxon>
        <taxon>Viridiplantae</taxon>
        <taxon>Streptophyta</taxon>
        <taxon>Embryophyta</taxon>
        <taxon>Tracheophyta</taxon>
        <taxon>Spermatophyta</taxon>
        <taxon>Magnoliopsida</taxon>
        <taxon>eudicotyledons</taxon>
        <taxon>Gunneridae</taxon>
        <taxon>Pentapetalae</taxon>
        <taxon>rosids</taxon>
        <taxon>fabids</taxon>
        <taxon>Fabales</taxon>
        <taxon>Fabaceae</taxon>
        <taxon>Papilionoideae</taxon>
        <taxon>50 kb inversion clade</taxon>
        <taxon>dalbergioids sensu lato</taxon>
        <taxon>Dalbergieae</taxon>
        <taxon>Pterocarpus clade</taxon>
        <taxon>Stylosanthes</taxon>
    </lineage>
</organism>
<name>A0ABU6YQ76_9FABA</name>
<dbReference type="Proteomes" id="UP001341840">
    <property type="component" value="Unassembled WGS sequence"/>
</dbReference>
<keyword evidence="2" id="KW-1185">Reference proteome</keyword>
<proteinExistence type="predicted"/>
<comment type="caution">
    <text evidence="1">The sequence shown here is derived from an EMBL/GenBank/DDBJ whole genome shotgun (WGS) entry which is preliminary data.</text>
</comment>
<accession>A0ABU6YQ76</accession>